<dbReference type="InterPro" id="IPR036249">
    <property type="entry name" value="Thioredoxin-like_sf"/>
</dbReference>
<sequence length="255" mass="28629">MSHPRLSLQTKYSSAENAKALFDPNASFTLIYWDVASVGASARDMLSLGKVQWKDRHPTDEEWGGGKLPTPFGVMPVLEVHSSDGKTIPLTESIAVDLFLAKRFHLLGDNEWEEATIKGFYSNIHYLRERSFMTVTWTHSSLRKIALDNFIGKTLPQFIADHEFHLRENGSNGHYVGDKISLADIHLSNIIDHFSYLPSGDVMRGLFNESDLLCKVKTKVDAHPEIAAWRASAPWNTLARATVKVYECTAPPSEE</sequence>
<evidence type="ECO:0008006" key="5">
    <source>
        <dbReference type="Google" id="ProtNLM"/>
    </source>
</evidence>
<reference evidence="3 4" key="1">
    <citation type="submission" date="2011-02" db="EMBL/GenBank/DDBJ databases">
        <title>The Genome Sequence of Mortierella verticillata NRRL 6337.</title>
        <authorList>
            <consortium name="The Broad Institute Genome Sequencing Platform"/>
            <person name="Russ C."/>
            <person name="Cuomo C."/>
            <person name="Burger G."/>
            <person name="Gray M.W."/>
            <person name="Holland P.W.H."/>
            <person name="King N."/>
            <person name="Lang F.B.F."/>
            <person name="Roger A.J."/>
            <person name="Ruiz-Trillo I."/>
            <person name="Young S.K."/>
            <person name="Zeng Q."/>
            <person name="Gargeya S."/>
            <person name="Alvarado L."/>
            <person name="Berlin A."/>
            <person name="Chapman S.B."/>
            <person name="Chen Z."/>
            <person name="Freedman E."/>
            <person name="Gellesch M."/>
            <person name="Goldberg J."/>
            <person name="Griggs A."/>
            <person name="Gujja S."/>
            <person name="Heilman E."/>
            <person name="Heiman D."/>
            <person name="Howarth C."/>
            <person name="Mehta T."/>
            <person name="Neiman D."/>
            <person name="Pearson M."/>
            <person name="Roberts A."/>
            <person name="Saif S."/>
            <person name="Shea T."/>
            <person name="Shenoy N."/>
            <person name="Sisk P."/>
            <person name="Stolte C."/>
            <person name="Sykes S."/>
            <person name="White J."/>
            <person name="Yandava C."/>
            <person name="Haas B."/>
            <person name="Nusbaum C."/>
            <person name="Birren B."/>
        </authorList>
    </citation>
    <scope>NUCLEOTIDE SEQUENCE [LARGE SCALE GENOMIC DNA]</scope>
    <source>
        <strain evidence="3 4">NRRL 6337</strain>
    </source>
</reference>
<dbReference type="SUPFAM" id="SSF47616">
    <property type="entry name" value="GST C-terminal domain-like"/>
    <property type="match status" value="1"/>
</dbReference>
<dbReference type="InterPro" id="IPR036282">
    <property type="entry name" value="Glutathione-S-Trfase_C_sf"/>
</dbReference>
<gene>
    <name evidence="3" type="ORF">MVEG_11108</name>
</gene>
<dbReference type="PROSITE" id="PS50404">
    <property type="entry name" value="GST_NTER"/>
    <property type="match status" value="1"/>
</dbReference>
<keyword evidence="4" id="KW-1185">Reference proteome</keyword>
<evidence type="ECO:0000259" key="1">
    <source>
        <dbReference type="PROSITE" id="PS50404"/>
    </source>
</evidence>
<name>A0A086TM94_9FUNG</name>
<proteinExistence type="predicted"/>
<dbReference type="PANTHER" id="PTHR11571">
    <property type="entry name" value="GLUTATHIONE S-TRANSFERASE"/>
    <property type="match status" value="1"/>
</dbReference>
<dbReference type="InterPro" id="IPR004046">
    <property type="entry name" value="GST_C"/>
</dbReference>
<dbReference type="Proteomes" id="UP000243308">
    <property type="component" value="Unassembled WGS sequence"/>
</dbReference>
<evidence type="ECO:0000313" key="4">
    <source>
        <dbReference type="Proteomes" id="UP000243308"/>
    </source>
</evidence>
<dbReference type="Pfam" id="PF14497">
    <property type="entry name" value="GST_C_3"/>
    <property type="match status" value="1"/>
</dbReference>
<dbReference type="PROSITE" id="PS50405">
    <property type="entry name" value="GST_CTER"/>
    <property type="match status" value="1"/>
</dbReference>
<evidence type="ECO:0000313" key="3">
    <source>
        <dbReference type="EMBL" id="KFH63071.1"/>
    </source>
</evidence>
<dbReference type="AlphaFoldDB" id="A0A086TM94"/>
<dbReference type="EMBL" id="KN042429">
    <property type="protein sequence ID" value="KFH63071.1"/>
    <property type="molecule type" value="Genomic_DNA"/>
</dbReference>
<protein>
    <recommendedName>
        <fullName evidence="5">GST C-terminal domain-containing protein</fullName>
    </recommendedName>
</protein>
<dbReference type="InterPro" id="IPR050213">
    <property type="entry name" value="GST_superfamily"/>
</dbReference>
<feature type="domain" description="GST C-terminal" evidence="2">
    <location>
        <begin position="110"/>
        <end position="245"/>
    </location>
</feature>
<dbReference type="SUPFAM" id="SSF52833">
    <property type="entry name" value="Thioredoxin-like"/>
    <property type="match status" value="1"/>
</dbReference>
<feature type="domain" description="GST N-terminal" evidence="1">
    <location>
        <begin position="26"/>
        <end position="108"/>
    </location>
</feature>
<organism evidence="3 4">
    <name type="scientific">Podila verticillata NRRL 6337</name>
    <dbReference type="NCBI Taxonomy" id="1069443"/>
    <lineage>
        <taxon>Eukaryota</taxon>
        <taxon>Fungi</taxon>
        <taxon>Fungi incertae sedis</taxon>
        <taxon>Mucoromycota</taxon>
        <taxon>Mortierellomycotina</taxon>
        <taxon>Mortierellomycetes</taxon>
        <taxon>Mortierellales</taxon>
        <taxon>Mortierellaceae</taxon>
        <taxon>Podila</taxon>
    </lineage>
</organism>
<dbReference type="InterPro" id="IPR004045">
    <property type="entry name" value="Glutathione_S-Trfase_N"/>
</dbReference>
<dbReference type="GO" id="GO:0006749">
    <property type="term" value="P:glutathione metabolic process"/>
    <property type="evidence" value="ECO:0007669"/>
    <property type="project" value="TreeGrafter"/>
</dbReference>
<dbReference type="PANTHER" id="PTHR11571:SF150">
    <property type="entry name" value="GLUTATHIONE S-TRANSFERASE"/>
    <property type="match status" value="1"/>
</dbReference>
<accession>A0A086TM94</accession>
<evidence type="ECO:0000259" key="2">
    <source>
        <dbReference type="PROSITE" id="PS50405"/>
    </source>
</evidence>
<dbReference type="Gene3D" id="3.40.30.10">
    <property type="entry name" value="Glutaredoxin"/>
    <property type="match status" value="1"/>
</dbReference>
<dbReference type="GO" id="GO:0004364">
    <property type="term" value="F:glutathione transferase activity"/>
    <property type="evidence" value="ECO:0007669"/>
    <property type="project" value="TreeGrafter"/>
</dbReference>
<dbReference type="OrthoDB" id="414243at2759"/>
<dbReference type="InterPro" id="IPR010987">
    <property type="entry name" value="Glutathione-S-Trfase_C-like"/>
</dbReference>
<dbReference type="Gene3D" id="1.20.1050.10">
    <property type="match status" value="1"/>
</dbReference>